<feature type="compositionally biased region" description="Low complexity" evidence="13">
    <location>
        <begin position="842"/>
        <end position="868"/>
    </location>
</feature>
<evidence type="ECO:0000256" key="12">
    <source>
        <dbReference type="ARBA" id="ARBA00023224"/>
    </source>
</evidence>
<feature type="domain" description="GAIN-B" evidence="16">
    <location>
        <begin position="275"/>
        <end position="431"/>
    </location>
</feature>
<keyword evidence="12" id="KW-0807">Transducer</keyword>
<dbReference type="InterPro" id="IPR032471">
    <property type="entry name" value="AGRL2-4_GAIN_subdom_A"/>
</dbReference>
<evidence type="ECO:0000313" key="19">
    <source>
        <dbReference type="EMBL" id="CAI5442642.1"/>
    </source>
</evidence>
<dbReference type="Pfam" id="PF00002">
    <property type="entry name" value="7tm_2"/>
    <property type="match status" value="1"/>
</dbReference>
<feature type="compositionally biased region" description="Basic and acidic residues" evidence="13">
    <location>
        <begin position="785"/>
        <end position="801"/>
    </location>
</feature>
<keyword evidence="20" id="KW-1185">Reference proteome</keyword>
<dbReference type="InterPro" id="IPR017981">
    <property type="entry name" value="GPCR_2-like_7TM"/>
</dbReference>
<dbReference type="PRINTS" id="PR00249">
    <property type="entry name" value="GPCRSECRETIN"/>
</dbReference>
<feature type="transmembrane region" description="Helical" evidence="14">
    <location>
        <begin position="586"/>
        <end position="612"/>
    </location>
</feature>
<keyword evidence="9 14" id="KW-0472">Membrane</keyword>
<evidence type="ECO:0000256" key="3">
    <source>
        <dbReference type="ARBA" id="ARBA00022475"/>
    </source>
</evidence>
<dbReference type="Pfam" id="PF16489">
    <property type="entry name" value="GAIN"/>
    <property type="match status" value="1"/>
</dbReference>
<feature type="domain" description="G-protein coupled receptors family 2 profile 2" evidence="18">
    <location>
        <begin position="442"/>
        <end position="682"/>
    </location>
</feature>
<feature type="domain" description="G-protein coupled receptors family 2 profile 1" evidence="17">
    <location>
        <begin position="7"/>
        <end position="86"/>
    </location>
</feature>
<gene>
    <name evidence="19" type="ORF">CAMP_LOCUS5279</name>
</gene>
<dbReference type="OrthoDB" id="1100386at2759"/>
<evidence type="ECO:0000256" key="9">
    <source>
        <dbReference type="ARBA" id="ARBA00023136"/>
    </source>
</evidence>
<feature type="signal peptide" evidence="15">
    <location>
        <begin position="1"/>
        <end position="19"/>
    </location>
</feature>
<dbReference type="SMART" id="SM00008">
    <property type="entry name" value="HormR"/>
    <property type="match status" value="1"/>
</dbReference>
<sequence>MNIFARICIVLAVVHSAPSVPDSINKPKFCKKEKRDNIEYPRTRACMQSSQACPDPENVIGTVTRYCNCQTGTWESPDTTNCTHKWVGEAETAIKNNQPVENISGNVNMNLANTLKQTLFGGDITGTVKLSGDMLDLARSQFDILNDRNVRETKARSFTKNLGGSGDQLLSQTAASVWDQLTPTNRIDHASQLMSYLEQSVLLLGEYMVDKKMNYAYTNWAMEVERSEPEFTKTLGGDENVQDDSGGFRVMGSGAPAASEPINNTVDFPSLKLTPTITLPSTSILESLTNSISPQTFQANDAVGSFSVQSSQSEPNLNRNPIKLGFYAFSGFGQLLNYNNNHTMINSQIIGASVQNATQSVSLPADHPATFTFLHLQTKGVSNPRCVYWDLESKKWSTMGCTLISTSYNATQCSCTHLTSFAILMDVSGQVGRFSGNLSSALDVISTIGCAISIVCLALSFLVFTFFRNLHNVRNSIHRNLCLCLLLAELIFVIGVDRTGNKTGCSVVALLLQYFFLASFCWMLLEGYQLYMMLIQVFEPNRTRIFLYYLFCYGCPAVIVAVSASIKWKDYGTDRYCWIDTSTPTLWAFIGPIIVVIAANMLFLLIALKVVLSVHSRDRTKWDRIIGWLKGSATLLCLLGITWVFGFLTAVKGGTGTAFAWIFTILNSTQGVFIFFLHVVMNEKVRASVMRWLRTGLCCLPETSSAAYNSRSFLSSRQRIMNMIKSNGISYPSTASTDDKEKQLTPIRKTAEWLANQQNHSESGNSIEDEDIGSGNMNSGDITDITERRRNNNEIEHHDIVSRTSSDPRGSMIIEVTHVEKKAPVKRKKFPLGAKQSERGSQHISNTNSQTQSNSNKSNNNSNQQHKN</sequence>
<dbReference type="Pfam" id="PF01825">
    <property type="entry name" value="GPS"/>
    <property type="match status" value="1"/>
</dbReference>
<dbReference type="Gene3D" id="1.20.1070.10">
    <property type="entry name" value="Rhodopsin 7-helix transmembrane proteins"/>
    <property type="match status" value="1"/>
</dbReference>
<feature type="transmembrane region" description="Helical" evidence="14">
    <location>
        <begin position="658"/>
        <end position="681"/>
    </location>
</feature>
<evidence type="ECO:0000259" key="17">
    <source>
        <dbReference type="PROSITE" id="PS50227"/>
    </source>
</evidence>
<dbReference type="InterPro" id="IPR046338">
    <property type="entry name" value="GAIN_dom_sf"/>
</dbReference>
<dbReference type="GO" id="GO:0007166">
    <property type="term" value="P:cell surface receptor signaling pathway"/>
    <property type="evidence" value="ECO:0007669"/>
    <property type="project" value="InterPro"/>
</dbReference>
<evidence type="ECO:0000256" key="15">
    <source>
        <dbReference type="SAM" id="SignalP"/>
    </source>
</evidence>
<comment type="similarity">
    <text evidence="2">Belongs to the G-protein coupled receptor 2 family. LN-TM7 subfamily.</text>
</comment>
<keyword evidence="4 14" id="KW-0812">Transmembrane</keyword>
<feature type="transmembrane region" description="Helical" evidence="14">
    <location>
        <begin position="633"/>
        <end position="652"/>
    </location>
</feature>
<dbReference type="PROSITE" id="PS50221">
    <property type="entry name" value="GAIN_B"/>
    <property type="match status" value="1"/>
</dbReference>
<accession>A0A9P1MWU8</accession>
<evidence type="ECO:0000256" key="13">
    <source>
        <dbReference type="SAM" id="MobiDB-lite"/>
    </source>
</evidence>
<dbReference type="PROSITE" id="PS50261">
    <property type="entry name" value="G_PROTEIN_RECEP_F2_4"/>
    <property type="match status" value="1"/>
</dbReference>
<keyword evidence="3" id="KW-1003">Cell membrane</keyword>
<keyword evidence="5 15" id="KW-0732">Signal</keyword>
<dbReference type="InterPro" id="IPR048072">
    <property type="entry name" value="7tmB2_latrophilin-like"/>
</dbReference>
<dbReference type="GO" id="GO:0004930">
    <property type="term" value="F:G protein-coupled receptor activity"/>
    <property type="evidence" value="ECO:0007669"/>
    <property type="project" value="UniProtKB-KW"/>
</dbReference>
<dbReference type="GO" id="GO:0005886">
    <property type="term" value="C:plasma membrane"/>
    <property type="evidence" value="ECO:0007669"/>
    <property type="project" value="UniProtKB-SubCell"/>
</dbReference>
<dbReference type="Gene3D" id="2.60.220.50">
    <property type="match status" value="1"/>
</dbReference>
<dbReference type="Gene3D" id="4.10.1240.10">
    <property type="entry name" value="GPCR, family 2, extracellular hormone receptor domain"/>
    <property type="match status" value="1"/>
</dbReference>
<keyword evidence="11" id="KW-0675">Receptor</keyword>
<feature type="compositionally biased region" description="Polar residues" evidence="13">
    <location>
        <begin position="756"/>
        <end position="766"/>
    </location>
</feature>
<dbReference type="SUPFAM" id="SSF81321">
    <property type="entry name" value="Family A G protein-coupled receptor-like"/>
    <property type="match status" value="1"/>
</dbReference>
<dbReference type="CDD" id="cd15440">
    <property type="entry name" value="7tmB2_latrophilin-like_invertebrate"/>
    <property type="match status" value="1"/>
</dbReference>
<feature type="transmembrane region" description="Helical" evidence="14">
    <location>
        <begin position="479"/>
        <end position="496"/>
    </location>
</feature>
<protein>
    <recommendedName>
        <fullName evidence="21">Latrophilin-3</fullName>
    </recommendedName>
</protein>
<evidence type="ECO:0000259" key="16">
    <source>
        <dbReference type="PROSITE" id="PS50221"/>
    </source>
</evidence>
<dbReference type="AlphaFoldDB" id="A0A9P1MWU8"/>
<dbReference type="GO" id="GO:0004175">
    <property type="term" value="F:endopeptidase activity"/>
    <property type="evidence" value="ECO:0007669"/>
    <property type="project" value="UniProtKB-ARBA"/>
</dbReference>
<evidence type="ECO:0000256" key="14">
    <source>
        <dbReference type="SAM" id="Phobius"/>
    </source>
</evidence>
<evidence type="ECO:0000256" key="4">
    <source>
        <dbReference type="ARBA" id="ARBA00022692"/>
    </source>
</evidence>
<evidence type="ECO:0000256" key="11">
    <source>
        <dbReference type="ARBA" id="ARBA00023170"/>
    </source>
</evidence>
<proteinExistence type="inferred from homology"/>
<feature type="transmembrane region" description="Helical" evidence="14">
    <location>
        <begin position="508"/>
        <end position="525"/>
    </location>
</feature>
<dbReference type="EMBL" id="CANHGI010000002">
    <property type="protein sequence ID" value="CAI5442642.1"/>
    <property type="molecule type" value="Genomic_DNA"/>
</dbReference>
<dbReference type="PROSITE" id="PS50227">
    <property type="entry name" value="G_PROTEIN_RECEP_F2_3"/>
    <property type="match status" value="1"/>
</dbReference>
<dbReference type="InterPro" id="IPR000203">
    <property type="entry name" value="GPS"/>
</dbReference>
<evidence type="ECO:0000256" key="1">
    <source>
        <dbReference type="ARBA" id="ARBA00004651"/>
    </source>
</evidence>
<evidence type="ECO:0000256" key="6">
    <source>
        <dbReference type="ARBA" id="ARBA00022734"/>
    </source>
</evidence>
<evidence type="ECO:0000256" key="5">
    <source>
        <dbReference type="ARBA" id="ARBA00022729"/>
    </source>
</evidence>
<feature type="transmembrane region" description="Helical" evidence="14">
    <location>
        <begin position="546"/>
        <end position="566"/>
    </location>
</feature>
<evidence type="ECO:0000256" key="7">
    <source>
        <dbReference type="ARBA" id="ARBA00022989"/>
    </source>
</evidence>
<dbReference type="InterPro" id="IPR036445">
    <property type="entry name" value="GPCR_2_extracell_dom_sf"/>
</dbReference>
<dbReference type="PANTHER" id="PTHR12011:SF347">
    <property type="entry name" value="FI21270P1-RELATED"/>
    <property type="match status" value="1"/>
</dbReference>
<evidence type="ECO:0000256" key="2">
    <source>
        <dbReference type="ARBA" id="ARBA00010933"/>
    </source>
</evidence>
<name>A0A9P1MWU8_9PELO</name>
<dbReference type="InterPro" id="IPR000832">
    <property type="entry name" value="GPCR_2_secretin-like"/>
</dbReference>
<keyword evidence="6" id="KW-0430">Lectin</keyword>
<keyword evidence="8" id="KW-0297">G-protein coupled receptor</keyword>
<organism evidence="19 20">
    <name type="scientific">Caenorhabditis angaria</name>
    <dbReference type="NCBI Taxonomy" id="860376"/>
    <lineage>
        <taxon>Eukaryota</taxon>
        <taxon>Metazoa</taxon>
        <taxon>Ecdysozoa</taxon>
        <taxon>Nematoda</taxon>
        <taxon>Chromadorea</taxon>
        <taxon>Rhabditida</taxon>
        <taxon>Rhabditina</taxon>
        <taxon>Rhabditomorpha</taxon>
        <taxon>Rhabditoidea</taxon>
        <taxon>Rhabditidae</taxon>
        <taxon>Peloderinae</taxon>
        <taxon>Caenorhabditis</taxon>
    </lineage>
</organism>
<dbReference type="PANTHER" id="PTHR12011">
    <property type="entry name" value="ADHESION G-PROTEIN COUPLED RECEPTOR"/>
    <property type="match status" value="1"/>
</dbReference>
<comment type="caution">
    <text evidence="19">The sequence shown here is derived from an EMBL/GenBank/DDBJ whole genome shotgun (WGS) entry which is preliminary data.</text>
</comment>
<dbReference type="Proteomes" id="UP001152747">
    <property type="component" value="Unassembled WGS sequence"/>
</dbReference>
<comment type="subcellular location">
    <subcellularLocation>
        <location evidence="1">Cell membrane</location>
        <topology evidence="1">Multi-pass membrane protein</topology>
    </subcellularLocation>
</comment>
<evidence type="ECO:0008006" key="21">
    <source>
        <dbReference type="Google" id="ProtNLM"/>
    </source>
</evidence>
<feature type="region of interest" description="Disordered" evidence="13">
    <location>
        <begin position="756"/>
        <end position="868"/>
    </location>
</feature>
<dbReference type="GO" id="GO:0030246">
    <property type="term" value="F:carbohydrate binding"/>
    <property type="evidence" value="ECO:0007669"/>
    <property type="project" value="UniProtKB-KW"/>
</dbReference>
<evidence type="ECO:0000259" key="18">
    <source>
        <dbReference type="PROSITE" id="PS50261"/>
    </source>
</evidence>
<keyword evidence="7 14" id="KW-1133">Transmembrane helix</keyword>
<reference evidence="19" key="1">
    <citation type="submission" date="2022-11" db="EMBL/GenBank/DDBJ databases">
        <authorList>
            <person name="Kikuchi T."/>
        </authorList>
    </citation>
    <scope>NUCLEOTIDE SEQUENCE</scope>
    <source>
        <strain evidence="19">PS1010</strain>
    </source>
</reference>
<dbReference type="GO" id="GO:0097264">
    <property type="term" value="P:self proteolysis"/>
    <property type="evidence" value="ECO:0007669"/>
    <property type="project" value="UniProtKB-ARBA"/>
</dbReference>
<evidence type="ECO:0000256" key="8">
    <source>
        <dbReference type="ARBA" id="ARBA00023040"/>
    </source>
</evidence>
<keyword evidence="10" id="KW-1015">Disulfide bond</keyword>
<dbReference type="InterPro" id="IPR001879">
    <property type="entry name" value="GPCR_2_extracellular_dom"/>
</dbReference>
<feature type="transmembrane region" description="Helical" evidence="14">
    <location>
        <begin position="444"/>
        <end position="467"/>
    </location>
</feature>
<dbReference type="FunFam" id="1.20.1070.10:FF:000352">
    <property type="entry name" value="Latrophilin-like protein 1"/>
    <property type="match status" value="1"/>
</dbReference>
<dbReference type="SMART" id="SM00303">
    <property type="entry name" value="GPS"/>
    <property type="match status" value="1"/>
</dbReference>
<evidence type="ECO:0000256" key="10">
    <source>
        <dbReference type="ARBA" id="ARBA00023157"/>
    </source>
</evidence>
<feature type="chain" id="PRO_5040256622" description="Latrophilin-3" evidence="15">
    <location>
        <begin position="20"/>
        <end position="868"/>
    </location>
</feature>
<dbReference type="InterPro" id="IPR057244">
    <property type="entry name" value="GAIN_B"/>
</dbReference>
<evidence type="ECO:0000313" key="20">
    <source>
        <dbReference type="Proteomes" id="UP001152747"/>
    </source>
</evidence>